<comment type="caution">
    <text evidence="1">The sequence shown here is derived from an EMBL/GenBank/DDBJ whole genome shotgun (WGS) entry which is preliminary data.</text>
</comment>
<proteinExistence type="predicted"/>
<reference evidence="2" key="1">
    <citation type="journal article" date="2019" name="Int. J. Syst. Evol. Microbiol.">
        <title>The Global Catalogue of Microorganisms (GCM) 10K type strain sequencing project: providing services to taxonomists for standard genome sequencing and annotation.</title>
        <authorList>
            <consortium name="The Broad Institute Genomics Platform"/>
            <consortium name="The Broad Institute Genome Sequencing Center for Infectious Disease"/>
            <person name="Wu L."/>
            <person name="Ma J."/>
        </authorList>
    </citation>
    <scope>NUCLEOTIDE SEQUENCE [LARGE SCALE GENOMIC DNA]</scope>
    <source>
        <strain evidence="2">CECT 8288</strain>
    </source>
</reference>
<evidence type="ECO:0008006" key="3">
    <source>
        <dbReference type="Google" id="ProtNLM"/>
    </source>
</evidence>
<dbReference type="EMBL" id="JBHRYN010000005">
    <property type="protein sequence ID" value="MFC3700504.1"/>
    <property type="molecule type" value="Genomic_DNA"/>
</dbReference>
<protein>
    <recommendedName>
        <fullName evidence="3">YD repeat-containing protein</fullName>
    </recommendedName>
</protein>
<evidence type="ECO:0000313" key="2">
    <source>
        <dbReference type="Proteomes" id="UP001595710"/>
    </source>
</evidence>
<dbReference type="Proteomes" id="UP001595710">
    <property type="component" value="Unassembled WGS sequence"/>
</dbReference>
<organism evidence="1 2">
    <name type="scientific">Reinekea marina</name>
    <dbReference type="NCBI Taxonomy" id="1310421"/>
    <lineage>
        <taxon>Bacteria</taxon>
        <taxon>Pseudomonadati</taxon>
        <taxon>Pseudomonadota</taxon>
        <taxon>Gammaproteobacteria</taxon>
        <taxon>Oceanospirillales</taxon>
        <taxon>Saccharospirillaceae</taxon>
        <taxon>Reinekea</taxon>
    </lineage>
</organism>
<gene>
    <name evidence="1" type="ORF">ACFOND_02545</name>
</gene>
<keyword evidence="2" id="KW-1185">Reference proteome</keyword>
<dbReference type="Gene3D" id="2.180.10.10">
    <property type="entry name" value="RHS repeat-associated core"/>
    <property type="match status" value="1"/>
</dbReference>
<name>A0ABV7WQA4_9GAMM</name>
<accession>A0ABV7WQA4</accession>
<dbReference type="RefSeq" id="WP_377362103.1">
    <property type="nucleotide sequence ID" value="NZ_JBHRYN010000005.1"/>
</dbReference>
<evidence type="ECO:0000313" key="1">
    <source>
        <dbReference type="EMBL" id="MFC3700504.1"/>
    </source>
</evidence>
<sequence>MNNEDQVYNFTYNTQGQLISKEWYRLPSTDPDETTTYEYDDNNGNLTTLSVFSSTEPDPINITTFSYDIAGIKTQESHYFYTSVTEPPEEVISFEYNDRGDVITRTTSDGSPYFSESNYIHTYTELGRTSIVSHFPKVSPESYNDDLHSYLFDTLGNTTSLSIDDDNNGSIDRTQTYLYDSYNNFTKSTYNASSTTYVNNYDSNNSG</sequence>